<dbReference type="AlphaFoldDB" id="L8WU83"/>
<feature type="chain" id="PRO_5003997200" evidence="1">
    <location>
        <begin position="27"/>
        <end position="101"/>
    </location>
</feature>
<dbReference type="HOGENOM" id="CLU_2293579_0_0_1"/>
<evidence type="ECO:0000313" key="2">
    <source>
        <dbReference type="EMBL" id="ELU41706.1"/>
    </source>
</evidence>
<gene>
    <name evidence="2" type="ORF">AG1IA_04268</name>
</gene>
<evidence type="ECO:0000313" key="3">
    <source>
        <dbReference type="Proteomes" id="UP000011668"/>
    </source>
</evidence>
<organism evidence="2 3">
    <name type="scientific">Thanatephorus cucumeris (strain AG1-IA)</name>
    <name type="common">Rice sheath blight fungus</name>
    <name type="synonym">Rhizoctonia solani</name>
    <dbReference type="NCBI Taxonomy" id="983506"/>
    <lineage>
        <taxon>Eukaryota</taxon>
        <taxon>Fungi</taxon>
        <taxon>Dikarya</taxon>
        <taxon>Basidiomycota</taxon>
        <taxon>Agaricomycotina</taxon>
        <taxon>Agaricomycetes</taxon>
        <taxon>Cantharellales</taxon>
        <taxon>Ceratobasidiaceae</taxon>
        <taxon>Rhizoctonia</taxon>
        <taxon>Rhizoctonia solani AG-1</taxon>
    </lineage>
</organism>
<proteinExistence type="predicted"/>
<dbReference type="Proteomes" id="UP000011668">
    <property type="component" value="Unassembled WGS sequence"/>
</dbReference>
<protein>
    <submittedName>
        <fullName evidence="2">Uncharacterized protein</fullName>
    </submittedName>
</protein>
<dbReference type="EMBL" id="AFRT01001001">
    <property type="protein sequence ID" value="ELU41706.1"/>
    <property type="molecule type" value="Genomic_DNA"/>
</dbReference>
<name>L8WU83_THACA</name>
<comment type="caution">
    <text evidence="2">The sequence shown here is derived from an EMBL/GenBank/DDBJ whole genome shotgun (WGS) entry which is preliminary data.</text>
</comment>
<evidence type="ECO:0000256" key="1">
    <source>
        <dbReference type="SAM" id="SignalP"/>
    </source>
</evidence>
<keyword evidence="1" id="KW-0732">Signal</keyword>
<sequence>MYYHIAFLGFPFLLFDLFPFPAPTHMSLYHYARSLTFVHTWTLLRSSSRLLCYWTKTHHECCSCRLLFGLVTLSRFILTFYRHFLSISLSLSTDQILALVQ</sequence>
<accession>L8WU83</accession>
<reference evidence="2 3" key="1">
    <citation type="journal article" date="2013" name="Nat. Commun.">
        <title>The evolution and pathogenic mechanisms of the rice sheath blight pathogen.</title>
        <authorList>
            <person name="Zheng A."/>
            <person name="Lin R."/>
            <person name="Xu L."/>
            <person name="Qin P."/>
            <person name="Tang C."/>
            <person name="Ai P."/>
            <person name="Zhang D."/>
            <person name="Liu Y."/>
            <person name="Sun Z."/>
            <person name="Feng H."/>
            <person name="Wang Y."/>
            <person name="Chen Y."/>
            <person name="Liang X."/>
            <person name="Fu R."/>
            <person name="Li Q."/>
            <person name="Zhang J."/>
            <person name="Yu X."/>
            <person name="Xie Z."/>
            <person name="Ding L."/>
            <person name="Guan P."/>
            <person name="Tang J."/>
            <person name="Liang Y."/>
            <person name="Wang S."/>
            <person name="Deng Q."/>
            <person name="Li S."/>
            <person name="Zhu J."/>
            <person name="Wang L."/>
            <person name="Liu H."/>
            <person name="Li P."/>
        </authorList>
    </citation>
    <scope>NUCLEOTIDE SEQUENCE [LARGE SCALE GENOMIC DNA]</scope>
    <source>
        <strain evidence="3">AG-1 IA</strain>
    </source>
</reference>
<feature type="signal peptide" evidence="1">
    <location>
        <begin position="1"/>
        <end position="26"/>
    </location>
</feature>
<keyword evidence="3" id="KW-1185">Reference proteome</keyword>